<dbReference type="PANTHER" id="PTHR21349:SF0">
    <property type="entry name" value="LARGE RIBOSOMAL SUBUNIT PROTEIN BL21M"/>
    <property type="match status" value="1"/>
</dbReference>
<dbReference type="RefSeq" id="WP_145228198.1">
    <property type="nucleotide sequence ID" value="NZ_CP036343.1"/>
</dbReference>
<proteinExistence type="inferred from homology"/>
<evidence type="ECO:0000256" key="1">
    <source>
        <dbReference type="ARBA" id="ARBA00008563"/>
    </source>
</evidence>
<sequence>MFVVIEDGSRQYTVQEGDTLTIDYRATAKEGDPITFENVLLANGGGASSIGAPTIEGASVEAEVVQAELKGEKLEIQKFRRRKNSRRHTGHRQKHTSVLIKTINVPGLEIVESAAAEETETATAEG</sequence>
<dbReference type="PANTHER" id="PTHR21349">
    <property type="entry name" value="50S RIBOSOMAL PROTEIN L21"/>
    <property type="match status" value="1"/>
</dbReference>
<evidence type="ECO:0000256" key="6">
    <source>
        <dbReference type="HAMAP-Rule" id="MF_01363"/>
    </source>
</evidence>
<comment type="subunit">
    <text evidence="6">Part of the 50S ribosomal subunit. Contacts protein L20.</text>
</comment>
<comment type="function">
    <text evidence="6 7">This protein binds to 23S rRNA in the presence of protein L20.</text>
</comment>
<evidence type="ECO:0000313" key="8">
    <source>
        <dbReference type="EMBL" id="QDT91370.1"/>
    </source>
</evidence>
<keyword evidence="9" id="KW-1185">Reference proteome</keyword>
<dbReference type="InterPro" id="IPR028909">
    <property type="entry name" value="bL21-like"/>
</dbReference>
<keyword evidence="2 6" id="KW-0699">rRNA-binding</keyword>
<dbReference type="NCBIfam" id="TIGR00061">
    <property type="entry name" value="L21"/>
    <property type="match status" value="1"/>
</dbReference>
<accession>A0A517VEE7</accession>
<dbReference type="GO" id="GO:0003735">
    <property type="term" value="F:structural constituent of ribosome"/>
    <property type="evidence" value="ECO:0007669"/>
    <property type="project" value="InterPro"/>
</dbReference>
<dbReference type="PROSITE" id="PS01169">
    <property type="entry name" value="RIBOSOMAL_L21"/>
    <property type="match status" value="1"/>
</dbReference>
<keyword evidence="5 6" id="KW-0687">Ribonucleoprotein</keyword>
<dbReference type="InterPro" id="IPR018258">
    <property type="entry name" value="Ribosomal_bL21_CS"/>
</dbReference>
<evidence type="ECO:0000256" key="3">
    <source>
        <dbReference type="ARBA" id="ARBA00022884"/>
    </source>
</evidence>
<dbReference type="EMBL" id="CP036343">
    <property type="protein sequence ID" value="QDT91370.1"/>
    <property type="molecule type" value="Genomic_DNA"/>
</dbReference>
<evidence type="ECO:0000256" key="2">
    <source>
        <dbReference type="ARBA" id="ARBA00022730"/>
    </source>
</evidence>
<protein>
    <recommendedName>
        <fullName evidence="6">Large ribosomal subunit protein bL21</fullName>
    </recommendedName>
</protein>
<name>A0A517VEE7_9PLAN</name>
<dbReference type="GO" id="GO:0006412">
    <property type="term" value="P:translation"/>
    <property type="evidence" value="ECO:0007669"/>
    <property type="project" value="UniProtKB-UniRule"/>
</dbReference>
<reference evidence="8 9" key="1">
    <citation type="submission" date="2019-02" db="EMBL/GenBank/DDBJ databases">
        <title>Deep-cultivation of Planctomycetes and their phenomic and genomic characterization uncovers novel biology.</title>
        <authorList>
            <person name="Wiegand S."/>
            <person name="Jogler M."/>
            <person name="Boedeker C."/>
            <person name="Pinto D."/>
            <person name="Vollmers J."/>
            <person name="Rivas-Marin E."/>
            <person name="Kohn T."/>
            <person name="Peeters S.H."/>
            <person name="Heuer A."/>
            <person name="Rast P."/>
            <person name="Oberbeckmann S."/>
            <person name="Bunk B."/>
            <person name="Jeske O."/>
            <person name="Meyerdierks A."/>
            <person name="Storesund J.E."/>
            <person name="Kallscheuer N."/>
            <person name="Luecker S."/>
            <person name="Lage O.M."/>
            <person name="Pohl T."/>
            <person name="Merkel B.J."/>
            <person name="Hornburger P."/>
            <person name="Mueller R.-W."/>
            <person name="Bruemmer F."/>
            <person name="Labrenz M."/>
            <person name="Spormann A.M."/>
            <person name="Op den Camp H."/>
            <person name="Overmann J."/>
            <person name="Amann R."/>
            <person name="Jetten M.S.M."/>
            <person name="Mascher T."/>
            <person name="Medema M.H."/>
            <person name="Devos D.P."/>
            <person name="Kaster A.-K."/>
            <person name="Ovreas L."/>
            <person name="Rohde M."/>
            <person name="Galperin M.Y."/>
            <person name="Jogler C."/>
        </authorList>
    </citation>
    <scope>NUCLEOTIDE SEQUENCE [LARGE SCALE GENOMIC DNA]</scope>
    <source>
        <strain evidence="8 9">Pan161</strain>
    </source>
</reference>
<dbReference type="KEGG" id="gax:Pan161_30270"/>
<organism evidence="8 9">
    <name type="scientific">Gimesia algae</name>
    <dbReference type="NCBI Taxonomy" id="2527971"/>
    <lineage>
        <taxon>Bacteria</taxon>
        <taxon>Pseudomonadati</taxon>
        <taxon>Planctomycetota</taxon>
        <taxon>Planctomycetia</taxon>
        <taxon>Planctomycetales</taxon>
        <taxon>Planctomycetaceae</taxon>
        <taxon>Gimesia</taxon>
    </lineage>
</organism>
<keyword evidence="4 6" id="KW-0689">Ribosomal protein</keyword>
<keyword evidence="3 6" id="KW-0694">RNA-binding</keyword>
<dbReference type="GO" id="GO:1990904">
    <property type="term" value="C:ribonucleoprotein complex"/>
    <property type="evidence" value="ECO:0007669"/>
    <property type="project" value="UniProtKB-KW"/>
</dbReference>
<dbReference type="AlphaFoldDB" id="A0A517VEE7"/>
<dbReference type="InterPro" id="IPR036164">
    <property type="entry name" value="bL21-like_sf"/>
</dbReference>
<comment type="similarity">
    <text evidence="1 6 7">Belongs to the bacterial ribosomal protein bL21 family.</text>
</comment>
<dbReference type="Pfam" id="PF00829">
    <property type="entry name" value="Ribosomal_L21p"/>
    <property type="match status" value="1"/>
</dbReference>
<dbReference type="GO" id="GO:0019843">
    <property type="term" value="F:rRNA binding"/>
    <property type="evidence" value="ECO:0007669"/>
    <property type="project" value="UniProtKB-UniRule"/>
</dbReference>
<dbReference type="GO" id="GO:0005737">
    <property type="term" value="C:cytoplasm"/>
    <property type="evidence" value="ECO:0007669"/>
    <property type="project" value="UniProtKB-ARBA"/>
</dbReference>
<evidence type="ECO:0000313" key="9">
    <source>
        <dbReference type="Proteomes" id="UP000316855"/>
    </source>
</evidence>
<dbReference type="SUPFAM" id="SSF141091">
    <property type="entry name" value="L21p-like"/>
    <property type="match status" value="1"/>
</dbReference>
<gene>
    <name evidence="6 8" type="primary">rplU</name>
    <name evidence="8" type="ORF">Pan161_30270</name>
</gene>
<evidence type="ECO:0000256" key="4">
    <source>
        <dbReference type="ARBA" id="ARBA00022980"/>
    </source>
</evidence>
<dbReference type="InterPro" id="IPR001787">
    <property type="entry name" value="Ribosomal_bL21"/>
</dbReference>
<dbReference type="HAMAP" id="MF_01363">
    <property type="entry name" value="Ribosomal_bL21"/>
    <property type="match status" value="1"/>
</dbReference>
<evidence type="ECO:0000256" key="7">
    <source>
        <dbReference type="RuleBase" id="RU000562"/>
    </source>
</evidence>
<dbReference type="Proteomes" id="UP000316855">
    <property type="component" value="Chromosome"/>
</dbReference>
<dbReference type="GO" id="GO:0005840">
    <property type="term" value="C:ribosome"/>
    <property type="evidence" value="ECO:0007669"/>
    <property type="project" value="UniProtKB-KW"/>
</dbReference>
<dbReference type="OrthoDB" id="9813334at2"/>
<evidence type="ECO:0000256" key="5">
    <source>
        <dbReference type="ARBA" id="ARBA00023274"/>
    </source>
</evidence>